<name>A0AAV0I3P3_9ROSI</name>
<organism evidence="1 2">
    <name type="scientific">Linum tenue</name>
    <dbReference type="NCBI Taxonomy" id="586396"/>
    <lineage>
        <taxon>Eukaryota</taxon>
        <taxon>Viridiplantae</taxon>
        <taxon>Streptophyta</taxon>
        <taxon>Embryophyta</taxon>
        <taxon>Tracheophyta</taxon>
        <taxon>Spermatophyta</taxon>
        <taxon>Magnoliopsida</taxon>
        <taxon>eudicotyledons</taxon>
        <taxon>Gunneridae</taxon>
        <taxon>Pentapetalae</taxon>
        <taxon>rosids</taxon>
        <taxon>fabids</taxon>
        <taxon>Malpighiales</taxon>
        <taxon>Linaceae</taxon>
        <taxon>Linum</taxon>
    </lineage>
</organism>
<keyword evidence="2" id="KW-1185">Reference proteome</keyword>
<sequence length="119" mass="13381">MMRDNYKNGEILVEKLCSPIISCSVFVPCESSYICFPTKVETNSSIAVGTGYHNCKGHSHSQRISCKSGFLVSSLHKLCYDVCPTLPNYIPKHSLTTFSPLFLFLFTLPTDRRKGKIRV</sequence>
<accession>A0AAV0I3P3</accession>
<evidence type="ECO:0000313" key="2">
    <source>
        <dbReference type="Proteomes" id="UP001154282"/>
    </source>
</evidence>
<proteinExistence type="predicted"/>
<protein>
    <submittedName>
        <fullName evidence="1">Uncharacterized protein</fullName>
    </submittedName>
</protein>
<gene>
    <name evidence="1" type="ORF">LITE_LOCUS7050</name>
</gene>
<dbReference type="EMBL" id="CAMGYJ010000003">
    <property type="protein sequence ID" value="CAI0391194.1"/>
    <property type="molecule type" value="Genomic_DNA"/>
</dbReference>
<reference evidence="1" key="1">
    <citation type="submission" date="2022-08" db="EMBL/GenBank/DDBJ databases">
        <authorList>
            <person name="Gutierrez-Valencia J."/>
        </authorList>
    </citation>
    <scope>NUCLEOTIDE SEQUENCE</scope>
</reference>
<evidence type="ECO:0000313" key="1">
    <source>
        <dbReference type="EMBL" id="CAI0391194.1"/>
    </source>
</evidence>
<dbReference type="Proteomes" id="UP001154282">
    <property type="component" value="Unassembled WGS sequence"/>
</dbReference>
<dbReference type="AlphaFoldDB" id="A0AAV0I3P3"/>
<comment type="caution">
    <text evidence="1">The sequence shown here is derived from an EMBL/GenBank/DDBJ whole genome shotgun (WGS) entry which is preliminary data.</text>
</comment>